<dbReference type="AlphaFoldDB" id="A0ABD0X2A6"/>
<evidence type="ECO:0000313" key="1">
    <source>
        <dbReference type="EMBL" id="KAL0993453.1"/>
    </source>
</evidence>
<reference evidence="1 2" key="1">
    <citation type="submission" date="2024-06" db="EMBL/GenBank/DDBJ databases">
        <authorList>
            <person name="Pan Q."/>
            <person name="Wen M."/>
            <person name="Jouanno E."/>
            <person name="Zahm M."/>
            <person name="Klopp C."/>
            <person name="Cabau C."/>
            <person name="Louis A."/>
            <person name="Berthelot C."/>
            <person name="Parey E."/>
            <person name="Roest Crollius H."/>
            <person name="Montfort J."/>
            <person name="Robinson-Rechavi M."/>
            <person name="Bouchez O."/>
            <person name="Lampietro C."/>
            <person name="Lopez Roques C."/>
            <person name="Donnadieu C."/>
            <person name="Postlethwait J."/>
            <person name="Bobe J."/>
            <person name="Verreycken H."/>
            <person name="Guiguen Y."/>
        </authorList>
    </citation>
    <scope>NUCLEOTIDE SEQUENCE [LARGE SCALE GENOMIC DNA]</scope>
    <source>
        <strain evidence="1">Up_M1</strain>
        <tissue evidence="1">Testis</tissue>
    </source>
</reference>
<gene>
    <name evidence="1" type="ORF">UPYG_G00108110</name>
</gene>
<accession>A0ABD0X2A6</accession>
<comment type="caution">
    <text evidence="1">The sequence shown here is derived from an EMBL/GenBank/DDBJ whole genome shotgun (WGS) entry which is preliminary data.</text>
</comment>
<evidence type="ECO:0000313" key="2">
    <source>
        <dbReference type="Proteomes" id="UP001557470"/>
    </source>
</evidence>
<sequence length="164" mass="17906">MTAMRLIQTPVNCFASLHFTKHTLIPGSPFRVSFLLSTLKTLQGLSEQEIEYQAMPGSPMVVTLPKTEGELSERAAHWQGSPPPGPHSSWYCGQLNERSSELVQELHLTRSPKPPTVAVSLGLWGGWVSAIRPCSGHLTLGKLTNAWGLWLDIGLLPVMTPGLL</sequence>
<proteinExistence type="predicted"/>
<dbReference type="EMBL" id="JAGEUA010000003">
    <property type="protein sequence ID" value="KAL0993453.1"/>
    <property type="molecule type" value="Genomic_DNA"/>
</dbReference>
<dbReference type="Proteomes" id="UP001557470">
    <property type="component" value="Unassembled WGS sequence"/>
</dbReference>
<keyword evidence="2" id="KW-1185">Reference proteome</keyword>
<organism evidence="1 2">
    <name type="scientific">Umbra pygmaea</name>
    <name type="common">Eastern mudminnow</name>
    <dbReference type="NCBI Taxonomy" id="75934"/>
    <lineage>
        <taxon>Eukaryota</taxon>
        <taxon>Metazoa</taxon>
        <taxon>Chordata</taxon>
        <taxon>Craniata</taxon>
        <taxon>Vertebrata</taxon>
        <taxon>Euteleostomi</taxon>
        <taxon>Actinopterygii</taxon>
        <taxon>Neopterygii</taxon>
        <taxon>Teleostei</taxon>
        <taxon>Protacanthopterygii</taxon>
        <taxon>Esociformes</taxon>
        <taxon>Umbridae</taxon>
        <taxon>Umbra</taxon>
    </lineage>
</organism>
<protein>
    <submittedName>
        <fullName evidence="1">Uncharacterized protein</fullName>
    </submittedName>
</protein>
<name>A0ABD0X2A6_UMBPY</name>